<proteinExistence type="predicted"/>
<organism evidence="1 2">
    <name type="scientific">Gossypium davidsonii</name>
    <name type="common">Davidson's cotton</name>
    <name type="synonym">Gossypium klotzschianum subsp. davidsonii</name>
    <dbReference type="NCBI Taxonomy" id="34287"/>
    <lineage>
        <taxon>Eukaryota</taxon>
        <taxon>Viridiplantae</taxon>
        <taxon>Streptophyta</taxon>
        <taxon>Embryophyta</taxon>
        <taxon>Tracheophyta</taxon>
        <taxon>Spermatophyta</taxon>
        <taxon>Magnoliopsida</taxon>
        <taxon>eudicotyledons</taxon>
        <taxon>Gunneridae</taxon>
        <taxon>Pentapetalae</taxon>
        <taxon>rosids</taxon>
        <taxon>malvids</taxon>
        <taxon>Malvales</taxon>
        <taxon>Malvaceae</taxon>
        <taxon>Malvoideae</taxon>
        <taxon>Gossypium</taxon>
    </lineage>
</organism>
<dbReference type="AlphaFoldDB" id="A0A7J8S979"/>
<gene>
    <name evidence="1" type="ORF">Godav_008182</name>
</gene>
<accession>A0A7J8S979</accession>
<comment type="caution">
    <text evidence="1">The sequence shown here is derived from an EMBL/GenBank/DDBJ whole genome shotgun (WGS) entry which is preliminary data.</text>
</comment>
<evidence type="ECO:0000313" key="1">
    <source>
        <dbReference type="EMBL" id="MBA0622658.1"/>
    </source>
</evidence>
<name>A0A7J8S979_GOSDV</name>
<dbReference type="Proteomes" id="UP000593561">
    <property type="component" value="Unassembled WGS sequence"/>
</dbReference>
<protein>
    <submittedName>
        <fullName evidence="1">Uncharacterized protein</fullName>
    </submittedName>
</protein>
<evidence type="ECO:0000313" key="2">
    <source>
        <dbReference type="Proteomes" id="UP000593561"/>
    </source>
</evidence>
<dbReference type="EMBL" id="JABFAC010000009">
    <property type="protein sequence ID" value="MBA0622658.1"/>
    <property type="molecule type" value="Genomic_DNA"/>
</dbReference>
<keyword evidence="2" id="KW-1185">Reference proteome</keyword>
<sequence length="35" mass="4164">MNCGFMCLSLQRMPTLSKFLRVSLMWQRSWISKLA</sequence>
<reference evidence="1 2" key="1">
    <citation type="journal article" date="2019" name="Genome Biol. Evol.">
        <title>Insights into the evolution of the New World diploid cottons (Gossypium, subgenus Houzingenia) based on genome sequencing.</title>
        <authorList>
            <person name="Grover C.E."/>
            <person name="Arick M.A. 2nd"/>
            <person name="Thrash A."/>
            <person name="Conover J.L."/>
            <person name="Sanders W.S."/>
            <person name="Peterson D.G."/>
            <person name="Frelichowski J.E."/>
            <person name="Scheffler J.A."/>
            <person name="Scheffler B.E."/>
            <person name="Wendel J.F."/>
        </authorList>
    </citation>
    <scope>NUCLEOTIDE SEQUENCE [LARGE SCALE GENOMIC DNA]</scope>
    <source>
        <strain evidence="1">27</strain>
        <tissue evidence="1">Leaf</tissue>
    </source>
</reference>